<name>A0A8S1JAF7_9CHLO</name>
<reference evidence="9" key="1">
    <citation type="submission" date="2020-12" db="EMBL/GenBank/DDBJ databases">
        <authorList>
            <person name="Iha C."/>
        </authorList>
    </citation>
    <scope>NUCLEOTIDE SEQUENCE</scope>
</reference>
<dbReference type="Gene3D" id="3.10.50.40">
    <property type="match status" value="1"/>
</dbReference>
<feature type="domain" description="PpiC" evidence="8">
    <location>
        <begin position="26"/>
        <end position="115"/>
    </location>
</feature>
<dbReference type="GO" id="GO:0003677">
    <property type="term" value="F:DNA binding"/>
    <property type="evidence" value="ECO:0007669"/>
    <property type="project" value="InterPro"/>
</dbReference>
<comment type="catalytic activity">
    <reaction evidence="1 6">
        <text>[protein]-peptidylproline (omega=180) = [protein]-peptidylproline (omega=0)</text>
        <dbReference type="Rhea" id="RHEA:16237"/>
        <dbReference type="Rhea" id="RHEA-COMP:10747"/>
        <dbReference type="Rhea" id="RHEA-COMP:10748"/>
        <dbReference type="ChEBI" id="CHEBI:83833"/>
        <dbReference type="ChEBI" id="CHEBI:83834"/>
        <dbReference type="EC" id="5.2.1.8"/>
    </reaction>
</comment>
<dbReference type="GO" id="GO:0003755">
    <property type="term" value="F:peptidyl-prolyl cis-trans isomerase activity"/>
    <property type="evidence" value="ECO:0007669"/>
    <property type="project" value="UniProtKB-UniRule"/>
</dbReference>
<dbReference type="Proteomes" id="UP000708148">
    <property type="component" value="Unassembled WGS sequence"/>
</dbReference>
<dbReference type="OrthoDB" id="1911748at2759"/>
<protein>
    <recommendedName>
        <fullName evidence="6">Peptidyl-prolyl cis-trans isomerase</fullName>
        <ecNumber evidence="6">5.2.1.8</ecNumber>
    </recommendedName>
</protein>
<dbReference type="EC" id="5.2.1.8" evidence="6"/>
<dbReference type="Pfam" id="PF13616">
    <property type="entry name" value="Rotamase_3"/>
    <property type="match status" value="1"/>
</dbReference>
<evidence type="ECO:0000259" key="8">
    <source>
        <dbReference type="PROSITE" id="PS50198"/>
    </source>
</evidence>
<evidence type="ECO:0000313" key="9">
    <source>
        <dbReference type="EMBL" id="CAD7704491.1"/>
    </source>
</evidence>
<evidence type="ECO:0000256" key="2">
    <source>
        <dbReference type="ARBA" id="ARBA00010242"/>
    </source>
</evidence>
<comment type="similarity">
    <text evidence="2">Belongs to the PpiC/parvulin rotamase family. PIN4 subfamily.</text>
</comment>
<organism evidence="9 10">
    <name type="scientific">Ostreobium quekettii</name>
    <dbReference type="NCBI Taxonomy" id="121088"/>
    <lineage>
        <taxon>Eukaryota</taxon>
        <taxon>Viridiplantae</taxon>
        <taxon>Chlorophyta</taxon>
        <taxon>core chlorophytes</taxon>
        <taxon>Ulvophyceae</taxon>
        <taxon>TCBD clade</taxon>
        <taxon>Bryopsidales</taxon>
        <taxon>Ostreobineae</taxon>
        <taxon>Ostreobiaceae</taxon>
        <taxon>Ostreobium</taxon>
    </lineage>
</organism>
<dbReference type="PANTHER" id="PTHR45995">
    <property type="match status" value="1"/>
</dbReference>
<keyword evidence="10" id="KW-1185">Reference proteome</keyword>
<dbReference type="EMBL" id="CAJHUC010002883">
    <property type="protein sequence ID" value="CAD7704491.1"/>
    <property type="molecule type" value="Genomic_DNA"/>
</dbReference>
<evidence type="ECO:0000256" key="5">
    <source>
        <dbReference type="PROSITE-ProRule" id="PRU00278"/>
    </source>
</evidence>
<sequence>MGKKQAKAKQGAAESSGGGDNKPKGASQVKVRHILCEKLGKANQALERIQAGEAFEAVAQQLSEDKARQGGDLGWKRKAELVGPFADAAFKLEVGQMTPAPVKSEFGYHLILCEGRK</sequence>
<keyword evidence="3 5" id="KW-0697">Rotamase</keyword>
<evidence type="ECO:0000256" key="7">
    <source>
        <dbReference type="SAM" id="MobiDB-lite"/>
    </source>
</evidence>
<dbReference type="InterPro" id="IPR000297">
    <property type="entry name" value="PPIase_PpiC"/>
</dbReference>
<gene>
    <name evidence="9" type="ORF">OSTQU699_LOCUS9846</name>
</gene>
<feature type="region of interest" description="Disordered" evidence="7">
    <location>
        <begin position="1"/>
        <end position="27"/>
    </location>
</feature>
<dbReference type="InterPro" id="IPR046357">
    <property type="entry name" value="PPIase_dom_sf"/>
</dbReference>
<evidence type="ECO:0000256" key="3">
    <source>
        <dbReference type="ARBA" id="ARBA00023110"/>
    </source>
</evidence>
<dbReference type="GO" id="GO:0006364">
    <property type="term" value="P:rRNA processing"/>
    <property type="evidence" value="ECO:0007669"/>
    <property type="project" value="InterPro"/>
</dbReference>
<dbReference type="AlphaFoldDB" id="A0A8S1JAF7"/>
<dbReference type="PROSITE" id="PS50198">
    <property type="entry name" value="PPIC_PPIASE_2"/>
    <property type="match status" value="1"/>
</dbReference>
<comment type="caution">
    <text evidence="9">The sequence shown here is derived from an EMBL/GenBank/DDBJ whole genome shotgun (WGS) entry which is preliminary data.</text>
</comment>
<keyword evidence="4 5" id="KW-0413">Isomerase</keyword>
<accession>A0A8S1JAF7</accession>
<proteinExistence type="inferred from homology"/>
<evidence type="ECO:0000256" key="6">
    <source>
        <dbReference type="RuleBase" id="RU363014"/>
    </source>
</evidence>
<dbReference type="InterPro" id="IPR043323">
    <property type="entry name" value="PIN4"/>
</dbReference>
<evidence type="ECO:0000256" key="1">
    <source>
        <dbReference type="ARBA" id="ARBA00000971"/>
    </source>
</evidence>
<evidence type="ECO:0000256" key="4">
    <source>
        <dbReference type="ARBA" id="ARBA00023235"/>
    </source>
</evidence>
<dbReference type="SUPFAM" id="SSF54534">
    <property type="entry name" value="FKBP-like"/>
    <property type="match status" value="1"/>
</dbReference>
<evidence type="ECO:0000313" key="10">
    <source>
        <dbReference type="Proteomes" id="UP000708148"/>
    </source>
</evidence>